<protein>
    <submittedName>
        <fullName evidence="1">Uncharacterized protein</fullName>
    </submittedName>
</protein>
<organism evidence="1 2">
    <name type="scientific">Enterovibrio norvegicus DSM 15893</name>
    <dbReference type="NCBI Taxonomy" id="1121869"/>
    <lineage>
        <taxon>Bacteria</taxon>
        <taxon>Pseudomonadati</taxon>
        <taxon>Pseudomonadota</taxon>
        <taxon>Gammaproteobacteria</taxon>
        <taxon>Vibrionales</taxon>
        <taxon>Vibrionaceae</taxon>
        <taxon>Enterovibrio</taxon>
    </lineage>
</organism>
<proteinExistence type="predicted"/>
<accession>A0A1I5LR90</accession>
<dbReference type="AlphaFoldDB" id="A0A1I5LR90"/>
<evidence type="ECO:0000313" key="1">
    <source>
        <dbReference type="EMBL" id="SFO99859.1"/>
    </source>
</evidence>
<dbReference type="Proteomes" id="UP000182692">
    <property type="component" value="Unassembled WGS sequence"/>
</dbReference>
<sequence>MLVGVCYFSVLFNISNAQLTANTELHETKPRNSMVKKENEETVVLSTANEEKVLIYLESIGLITPQMSLQEKQHILQDYLRPSHEFDLRKHKPPTVNVTSQ</sequence>
<dbReference type="EMBL" id="FOWR01000006">
    <property type="protein sequence ID" value="SFO99859.1"/>
    <property type="molecule type" value="Genomic_DNA"/>
</dbReference>
<evidence type="ECO:0000313" key="2">
    <source>
        <dbReference type="Proteomes" id="UP000182692"/>
    </source>
</evidence>
<reference evidence="1 2" key="1">
    <citation type="submission" date="2016-10" db="EMBL/GenBank/DDBJ databases">
        <authorList>
            <person name="de Groot N.N."/>
        </authorList>
    </citation>
    <scope>NUCLEOTIDE SEQUENCE [LARGE SCALE GENOMIC DNA]</scope>
    <source>
        <strain evidence="1 2">DSM 15893</strain>
    </source>
</reference>
<gene>
    <name evidence="1" type="ORF">SAMN03084138_01036</name>
</gene>
<name>A0A1I5LR90_9GAMM</name>